<reference evidence="2 3" key="1">
    <citation type="submission" date="2013-02" db="EMBL/GenBank/DDBJ databases">
        <title>The Genome Annotation of Plasmodium falciparum FCH/4.</title>
        <authorList>
            <consortium name="The Broad Institute Genome Sequencing Platform"/>
            <consortium name="The Broad Institute Genome Sequencing Center for Infectious Disease"/>
            <person name="Neafsey D."/>
            <person name="Hoffman S."/>
            <person name="Volkman S."/>
            <person name="Rosenthal P."/>
            <person name="Walker B."/>
            <person name="Young S.K."/>
            <person name="Zeng Q."/>
            <person name="Gargeya S."/>
            <person name="Fitzgerald M."/>
            <person name="Haas B."/>
            <person name="Abouelleil A."/>
            <person name="Allen A.W."/>
            <person name="Alvarado L."/>
            <person name="Arachchi H.M."/>
            <person name="Berlin A.M."/>
            <person name="Chapman S.B."/>
            <person name="Gainer-Dewar J."/>
            <person name="Goldberg J."/>
            <person name="Griggs A."/>
            <person name="Gujja S."/>
            <person name="Hansen M."/>
            <person name="Howarth C."/>
            <person name="Imamovic A."/>
            <person name="Ireland A."/>
            <person name="Larimer J."/>
            <person name="McCowan C."/>
            <person name="Murphy C."/>
            <person name="Pearson M."/>
            <person name="Poon T.W."/>
            <person name="Priest M."/>
            <person name="Roberts A."/>
            <person name="Saif S."/>
            <person name="Shea T."/>
            <person name="Sisk P."/>
            <person name="Sykes S."/>
            <person name="Wortman J."/>
            <person name="Nusbaum C."/>
            <person name="Birren B."/>
        </authorList>
    </citation>
    <scope>NUCLEOTIDE SEQUENCE [LARGE SCALE GENOMIC DNA]</scope>
    <source>
        <strain evidence="2 3">FCH/4</strain>
    </source>
</reference>
<evidence type="ECO:0000313" key="3">
    <source>
        <dbReference type="Proteomes" id="UP000030656"/>
    </source>
</evidence>
<sequence>MTKKVNINKDNVKNKPIRRTYNKFKKVSTKKNNKLKQLTKAGKDLENKMLEEISERRKKNKIQKEKKKAQKLEGELKVGNMTVIKDISKLRKCDKKTKNKIYKLSSEVINKIMKKK</sequence>
<dbReference type="EMBL" id="KI927981">
    <property type="protein sequence ID" value="ETW29245.1"/>
    <property type="molecule type" value="Genomic_DNA"/>
</dbReference>
<name>A0A024VLY7_PLAFA</name>
<feature type="coiled-coil region" evidence="1">
    <location>
        <begin position="28"/>
        <end position="75"/>
    </location>
</feature>
<dbReference type="OrthoDB" id="373044at2759"/>
<proteinExistence type="predicted"/>
<evidence type="ECO:0000256" key="1">
    <source>
        <dbReference type="SAM" id="Coils"/>
    </source>
</evidence>
<evidence type="ECO:0000313" key="2">
    <source>
        <dbReference type="EMBL" id="ETW29245.1"/>
    </source>
</evidence>
<protein>
    <submittedName>
        <fullName evidence="2">Uncharacterized protein</fullName>
    </submittedName>
</protein>
<dbReference type="AlphaFoldDB" id="A0A024VLY7"/>
<gene>
    <name evidence="2" type="ORF">PFFCH_03295</name>
</gene>
<dbReference type="Proteomes" id="UP000030656">
    <property type="component" value="Unassembled WGS sequence"/>
</dbReference>
<reference evidence="2 3" key="2">
    <citation type="submission" date="2013-02" db="EMBL/GenBank/DDBJ databases">
        <title>The Genome Sequence of Plasmodium falciparum FCH/4.</title>
        <authorList>
            <consortium name="The Broad Institute Genome Sequencing Platform"/>
            <consortium name="The Broad Institute Genome Sequencing Center for Infectious Disease"/>
            <person name="Neafsey D."/>
            <person name="Cheeseman I."/>
            <person name="Volkman S."/>
            <person name="Adams J."/>
            <person name="Walker B."/>
            <person name="Young S.K."/>
            <person name="Zeng Q."/>
            <person name="Gargeya S."/>
            <person name="Fitzgerald M."/>
            <person name="Haas B."/>
            <person name="Abouelleil A."/>
            <person name="Alvarado L."/>
            <person name="Arachchi H.M."/>
            <person name="Berlin A.M."/>
            <person name="Chapman S.B."/>
            <person name="Dewar J."/>
            <person name="Goldberg J."/>
            <person name="Griggs A."/>
            <person name="Gujja S."/>
            <person name="Hansen M."/>
            <person name="Howarth C."/>
            <person name="Imamovic A."/>
            <person name="Larimer J."/>
            <person name="McCowan C."/>
            <person name="Murphy C."/>
            <person name="Neiman D."/>
            <person name="Pearson M."/>
            <person name="Priest M."/>
            <person name="Roberts A."/>
            <person name="Saif S."/>
            <person name="Shea T."/>
            <person name="Sisk P."/>
            <person name="Sykes S."/>
            <person name="Wortman J."/>
            <person name="Nusbaum C."/>
            <person name="Birren B."/>
        </authorList>
    </citation>
    <scope>NUCLEOTIDE SEQUENCE [LARGE SCALE GENOMIC DNA]</scope>
    <source>
        <strain evidence="2 3">FCH/4</strain>
    </source>
</reference>
<accession>A0A024VLY7</accession>
<keyword evidence="1" id="KW-0175">Coiled coil</keyword>
<organism evidence="2 3">
    <name type="scientific">Plasmodium falciparum FCH/4</name>
    <dbReference type="NCBI Taxonomy" id="1036724"/>
    <lineage>
        <taxon>Eukaryota</taxon>
        <taxon>Sar</taxon>
        <taxon>Alveolata</taxon>
        <taxon>Apicomplexa</taxon>
        <taxon>Aconoidasida</taxon>
        <taxon>Haemosporida</taxon>
        <taxon>Plasmodiidae</taxon>
        <taxon>Plasmodium</taxon>
        <taxon>Plasmodium (Laverania)</taxon>
    </lineage>
</organism>